<dbReference type="PANTHER" id="PTHR11141:SF0">
    <property type="entry name" value="PROTEIN TRANSPORT PROTEIN SEC23"/>
    <property type="match status" value="1"/>
</dbReference>
<dbReference type="SUPFAM" id="SSF81995">
    <property type="entry name" value="beta-sandwich domain of Sec23/24"/>
    <property type="match status" value="1"/>
</dbReference>
<dbReference type="Pfam" id="PF04815">
    <property type="entry name" value="Sec23_helical"/>
    <property type="match status" value="1"/>
</dbReference>
<accession>A0A383VUN9</accession>
<dbReference type="Pfam" id="PF08033">
    <property type="entry name" value="Sec23_BS"/>
    <property type="match status" value="1"/>
</dbReference>
<dbReference type="InterPro" id="IPR036174">
    <property type="entry name" value="Znf_Sec23_Sec24_sf"/>
</dbReference>
<dbReference type="InterPro" id="IPR036180">
    <property type="entry name" value="Gelsolin-like_dom_sf"/>
</dbReference>
<dbReference type="AlphaFoldDB" id="A0A383VUN9"/>
<dbReference type="SUPFAM" id="SSF82919">
    <property type="entry name" value="Zn-finger domain of Sec23/24"/>
    <property type="match status" value="1"/>
</dbReference>
<organism evidence="20 21">
    <name type="scientific">Tetradesmus obliquus</name>
    <name type="common">Green alga</name>
    <name type="synonym">Acutodesmus obliquus</name>
    <dbReference type="NCBI Taxonomy" id="3088"/>
    <lineage>
        <taxon>Eukaryota</taxon>
        <taxon>Viridiplantae</taxon>
        <taxon>Chlorophyta</taxon>
        <taxon>core chlorophytes</taxon>
        <taxon>Chlorophyceae</taxon>
        <taxon>CS clade</taxon>
        <taxon>Sphaeropleales</taxon>
        <taxon>Scenedesmaceae</taxon>
        <taxon>Tetradesmus</taxon>
    </lineage>
</organism>
<evidence type="ECO:0000256" key="9">
    <source>
        <dbReference type="ARBA" id="ARBA00022927"/>
    </source>
</evidence>
<dbReference type="GO" id="GO:0030127">
    <property type="term" value="C:COPII vesicle coat"/>
    <property type="evidence" value="ECO:0007669"/>
    <property type="project" value="InterPro"/>
</dbReference>
<dbReference type="Pfam" id="PF00626">
    <property type="entry name" value="Gelsolin"/>
    <property type="match status" value="1"/>
</dbReference>
<dbReference type="PANTHER" id="PTHR11141">
    <property type="entry name" value="PROTEIN TRANSPORT PROTEIN SEC23"/>
    <property type="match status" value="1"/>
</dbReference>
<name>A0A383VUN9_TETOB</name>
<dbReference type="GO" id="GO:0090110">
    <property type="term" value="P:COPII-coated vesicle cargo loading"/>
    <property type="evidence" value="ECO:0007669"/>
    <property type="project" value="TreeGrafter"/>
</dbReference>
<evidence type="ECO:0000313" key="20">
    <source>
        <dbReference type="EMBL" id="SZX69217.1"/>
    </source>
</evidence>
<dbReference type="InterPro" id="IPR006900">
    <property type="entry name" value="Sec23/24_helical_dom"/>
</dbReference>
<evidence type="ECO:0000256" key="13">
    <source>
        <dbReference type="ARBA" id="ARBA00025471"/>
    </source>
</evidence>
<comment type="similarity">
    <text evidence="2 14">Belongs to the SEC23/SEC24 family. SEC23 subfamily.</text>
</comment>
<dbReference type="EMBL" id="FNXT01000910">
    <property type="protein sequence ID" value="SZX69217.1"/>
    <property type="molecule type" value="Genomic_DNA"/>
</dbReference>
<keyword evidence="4 14" id="KW-0813">Transport</keyword>
<keyword evidence="5 14" id="KW-0479">Metal-binding</keyword>
<dbReference type="SUPFAM" id="SSF82754">
    <property type="entry name" value="C-terminal, gelsolin-like domain of Sec23/24"/>
    <property type="match status" value="1"/>
</dbReference>
<dbReference type="InterPro" id="IPR029006">
    <property type="entry name" value="ADF-H/Gelsolin-like_dom_sf"/>
</dbReference>
<evidence type="ECO:0000256" key="7">
    <source>
        <dbReference type="ARBA" id="ARBA00022833"/>
    </source>
</evidence>
<keyword evidence="9 14" id="KW-0653">Protein transport</keyword>
<gene>
    <name evidence="20" type="ORF">BQ4739_LOCUS9510</name>
</gene>
<dbReference type="Gene3D" id="2.30.30.380">
    <property type="entry name" value="Zn-finger domain of Sec23/24"/>
    <property type="match status" value="1"/>
</dbReference>
<evidence type="ECO:0000256" key="12">
    <source>
        <dbReference type="ARBA" id="ARBA00023329"/>
    </source>
</evidence>
<evidence type="ECO:0000256" key="8">
    <source>
        <dbReference type="ARBA" id="ARBA00022892"/>
    </source>
</evidence>
<keyword evidence="21" id="KW-1185">Reference proteome</keyword>
<feature type="domain" description="Sec23/Sec24 trunk" evidence="17">
    <location>
        <begin position="127"/>
        <end position="418"/>
    </location>
</feature>
<feature type="domain" description="Sec23/Sec24 beta-sandwich" evidence="19">
    <location>
        <begin position="432"/>
        <end position="535"/>
    </location>
</feature>
<keyword evidence="14" id="KW-0963">Cytoplasm</keyword>
<dbReference type="Pfam" id="PF04811">
    <property type="entry name" value="Sec23_trunk"/>
    <property type="match status" value="1"/>
</dbReference>
<dbReference type="Gene3D" id="3.40.50.410">
    <property type="entry name" value="von Willebrand factor, type A domain"/>
    <property type="match status" value="2"/>
</dbReference>
<dbReference type="Gene3D" id="2.60.40.1670">
    <property type="entry name" value="beta-sandwich domain of Sec23/24"/>
    <property type="match status" value="1"/>
</dbReference>
<dbReference type="GO" id="GO:0000139">
    <property type="term" value="C:Golgi membrane"/>
    <property type="evidence" value="ECO:0007669"/>
    <property type="project" value="UniProtKB-SubCell"/>
</dbReference>
<evidence type="ECO:0000313" key="21">
    <source>
        <dbReference type="Proteomes" id="UP000256970"/>
    </source>
</evidence>
<dbReference type="FunFam" id="3.40.20.10:FF:000041">
    <property type="entry name" value="Protein transport protein SEC23"/>
    <property type="match status" value="1"/>
</dbReference>
<dbReference type="SUPFAM" id="SSF81811">
    <property type="entry name" value="Helical domain of Sec23/24"/>
    <property type="match status" value="1"/>
</dbReference>
<dbReference type="InterPro" id="IPR007123">
    <property type="entry name" value="Gelsolin-like_dom"/>
</dbReference>
<evidence type="ECO:0000259" key="17">
    <source>
        <dbReference type="Pfam" id="PF04811"/>
    </source>
</evidence>
<reference evidence="20 21" key="1">
    <citation type="submission" date="2016-10" db="EMBL/GenBank/DDBJ databases">
        <authorList>
            <person name="Cai Z."/>
        </authorList>
    </citation>
    <scope>NUCLEOTIDE SEQUENCE [LARGE SCALE GENOMIC DNA]</scope>
</reference>
<dbReference type="InterPro" id="IPR006895">
    <property type="entry name" value="Znf_Sec23_Sec24"/>
</dbReference>
<dbReference type="InterPro" id="IPR037364">
    <property type="entry name" value="Sec23"/>
</dbReference>
<keyword evidence="6 14" id="KW-0256">Endoplasmic reticulum</keyword>
<protein>
    <recommendedName>
        <fullName evidence="3 14">Protein transport protein SEC23</fullName>
    </recommendedName>
</protein>
<evidence type="ECO:0000259" key="19">
    <source>
        <dbReference type="Pfam" id="PF08033"/>
    </source>
</evidence>
<keyword evidence="8 14" id="KW-0931">ER-Golgi transport</keyword>
<comment type="function">
    <text evidence="13 14">Component of the coat protein complex II (COPII) which promotes the formation of transport vesicles from the endoplasmic reticulum (ER). The coat has two main functions, the physical deformation of the endoplasmic reticulum membrane into vesicles and the selection of cargo molecules.</text>
</comment>
<dbReference type="SUPFAM" id="SSF53300">
    <property type="entry name" value="vWA-like"/>
    <property type="match status" value="1"/>
</dbReference>
<evidence type="ECO:0000259" key="18">
    <source>
        <dbReference type="Pfam" id="PF04815"/>
    </source>
</evidence>
<dbReference type="InterPro" id="IPR036465">
    <property type="entry name" value="vWFA_dom_sf"/>
</dbReference>
<dbReference type="GO" id="GO:0005096">
    <property type="term" value="F:GTPase activator activity"/>
    <property type="evidence" value="ECO:0007669"/>
    <property type="project" value="TreeGrafter"/>
</dbReference>
<evidence type="ECO:0000256" key="10">
    <source>
        <dbReference type="ARBA" id="ARBA00023034"/>
    </source>
</evidence>
<dbReference type="InterPro" id="IPR012990">
    <property type="entry name" value="Beta-sandwich_Sec23_24"/>
</dbReference>
<dbReference type="Gene3D" id="1.20.120.730">
    <property type="entry name" value="Sec23/Sec24 helical domain"/>
    <property type="match status" value="1"/>
</dbReference>
<dbReference type="GO" id="GO:0070971">
    <property type="term" value="C:endoplasmic reticulum exit site"/>
    <property type="evidence" value="ECO:0007669"/>
    <property type="project" value="TreeGrafter"/>
</dbReference>
<keyword evidence="11 14" id="KW-0472">Membrane</keyword>
<keyword evidence="7 14" id="KW-0862">Zinc</keyword>
<dbReference type="InterPro" id="IPR036175">
    <property type="entry name" value="Sec23/24_helical_dom_sf"/>
</dbReference>
<evidence type="ECO:0000256" key="4">
    <source>
        <dbReference type="ARBA" id="ARBA00022448"/>
    </source>
</evidence>
<evidence type="ECO:0000256" key="2">
    <source>
        <dbReference type="ARBA" id="ARBA00009210"/>
    </source>
</evidence>
<keyword evidence="12 14" id="KW-0968">Cytoplasmic vesicle</keyword>
<evidence type="ECO:0000256" key="3">
    <source>
        <dbReference type="ARBA" id="ARBA00021212"/>
    </source>
</evidence>
<dbReference type="Pfam" id="PF04810">
    <property type="entry name" value="zf-Sec23_Sec24"/>
    <property type="match status" value="1"/>
</dbReference>
<comment type="subcellular location">
    <subcellularLocation>
        <location evidence="14">Cytoplasmic vesicle</location>
        <location evidence="14">COPII-coated vesicle membrane</location>
        <topology evidence="14">Peripheral membrane protein</topology>
        <orientation evidence="14">Cytoplasmic side</orientation>
    </subcellularLocation>
    <subcellularLocation>
        <location evidence="14">Endoplasmic reticulum membrane</location>
        <topology evidence="14">Peripheral membrane protein</topology>
        <orientation evidence="14">Cytoplasmic side</orientation>
    </subcellularLocation>
    <subcellularLocation>
        <location evidence="1">Golgi apparatus membrane</location>
        <topology evidence="1">Peripheral membrane protein</topology>
        <orientation evidence="1">Cytoplasmic side</orientation>
    </subcellularLocation>
</comment>
<dbReference type="FunFam" id="2.30.30.380:FF:000001">
    <property type="entry name" value="Protein transport protein SEC23"/>
    <property type="match status" value="1"/>
</dbReference>
<dbReference type="GO" id="GO:0006886">
    <property type="term" value="P:intracellular protein transport"/>
    <property type="evidence" value="ECO:0007669"/>
    <property type="project" value="InterPro"/>
</dbReference>
<evidence type="ECO:0000259" key="16">
    <source>
        <dbReference type="Pfam" id="PF04810"/>
    </source>
</evidence>
<evidence type="ECO:0000256" key="5">
    <source>
        <dbReference type="ARBA" id="ARBA00022723"/>
    </source>
</evidence>
<feature type="domain" description="Gelsolin-like" evidence="15">
    <location>
        <begin position="658"/>
        <end position="747"/>
    </location>
</feature>
<dbReference type="GO" id="GO:0008270">
    <property type="term" value="F:zinc ion binding"/>
    <property type="evidence" value="ECO:0007669"/>
    <property type="project" value="InterPro"/>
</dbReference>
<evidence type="ECO:0000259" key="15">
    <source>
        <dbReference type="Pfam" id="PF00626"/>
    </source>
</evidence>
<dbReference type="STRING" id="3088.A0A383VUN9"/>
<dbReference type="Gene3D" id="3.40.20.10">
    <property type="entry name" value="Severin"/>
    <property type="match status" value="1"/>
</dbReference>
<evidence type="ECO:0000256" key="14">
    <source>
        <dbReference type="RuleBase" id="RU365030"/>
    </source>
</evidence>
<evidence type="ECO:0000256" key="6">
    <source>
        <dbReference type="ARBA" id="ARBA00022824"/>
    </source>
</evidence>
<dbReference type="InterPro" id="IPR006896">
    <property type="entry name" value="Sec23/24_trunk_dom"/>
</dbReference>
<proteinExistence type="inferred from homology"/>
<feature type="domain" description="Zinc finger Sec23/Sec24-type" evidence="16">
    <location>
        <begin position="60"/>
        <end position="98"/>
    </location>
</feature>
<dbReference type="GO" id="GO:0005789">
    <property type="term" value="C:endoplasmic reticulum membrane"/>
    <property type="evidence" value="ECO:0007669"/>
    <property type="project" value="UniProtKB-SubCell"/>
</dbReference>
<dbReference type="Proteomes" id="UP000256970">
    <property type="component" value="Unassembled WGS sequence"/>
</dbReference>
<keyword evidence="10" id="KW-0333">Golgi apparatus</keyword>
<evidence type="ECO:0000256" key="11">
    <source>
        <dbReference type="ARBA" id="ARBA00023136"/>
    </source>
</evidence>
<sequence>MGDMQAAADWSQPEETDGIRLTWNLWPNSKLEATKCVIPFAAMYTPNKRLPNMPVLPYEPVPCKQCGAILNPYASVDYYAKIWVCPICYTRCHFPPHYQGISEQNVPAELFPQYTTVEYTLNRTVPPHPPTYLFVVDTAVAEDELHACKTAITQVLQMIPEESHVGLITFGMHVHVHELGFSECSKAFVFRGSKEYTSAQVVDQLGLRPTAPRPGAPVQQGGSGRQFILPLADTNCDTSINNVLGDLQRDAYPVSSDQRPARCTGIAMQVAEALMSASVPPGSCMARIMLFTGGPCTEGLGKVIGRDLTEEIRSSLRIDYMLVMGLGKVIGRDLTEEIRSHKDLAKDAAPHFRKAKKFYDGLAAEMVGHGHICDVFSCALDNTGLFEQKEMVQLTGGQCVLIDTFHNVVFKESLKRMFAKEGEEGFLGMCSHATLEVLPSRDIKISGVLGHAARSEKKSSSVADTEVGLGGTSQWKLCGLDADTTLGVLFEITGSGAGLQEQGQAPQLFLQFITRYMHWSGQMRCRVTTLTRYWTDGSNSADLINGFDQETAAGLMARLATFKMENEDDFDPTRFLDRSLIRLCQRFAEYRKDDPASFMLHSNLQYFPQFMFNLRRSQFVQVFGFGPDETAFFRLTLFKVPVLDAVAMFQPQLVSYSFQGVEPALLDVSSILPERILLLDAFFYVVVFHGTTVAQWRKERYQDNPEHEAFKQLLAAPQEEAKTIARRRFPVPKIVDCDQNGSQARFLLAKLNPSATYNTSTPMSSEVIMTDDVSLQVFTEHLKRLAVQS</sequence>
<feature type="domain" description="Sec23/Sec24 helical" evidence="18">
    <location>
        <begin position="548"/>
        <end position="644"/>
    </location>
</feature>
<evidence type="ECO:0000256" key="1">
    <source>
        <dbReference type="ARBA" id="ARBA00004255"/>
    </source>
</evidence>